<dbReference type="RefSeq" id="WP_089004682.1">
    <property type="nucleotide sequence ID" value="NZ_LT607411.1"/>
</dbReference>
<protein>
    <recommendedName>
        <fullName evidence="3">Asp23 family, cell envelope-related function</fullName>
    </recommendedName>
</protein>
<proteinExistence type="predicted"/>
<evidence type="ECO:0000313" key="1">
    <source>
        <dbReference type="EMBL" id="SCE69489.1"/>
    </source>
</evidence>
<evidence type="ECO:0000313" key="2">
    <source>
        <dbReference type="Proteomes" id="UP000198242"/>
    </source>
</evidence>
<dbReference type="AlphaFoldDB" id="A0A1C4UCW3"/>
<keyword evidence="2" id="KW-1185">Reference proteome</keyword>
<name>A0A1C4UCW3_MICVI</name>
<sequence>MTATIGRRDAVIDGVDVDAVVAAVHACPDVVGLTAGWPGGRTTYLPGRQVEGVAVDADAVVVQVRGRWGVTAEKLAGEVRAAVAPLAAGRRVDVVIADLEEPPPAGTAVRTA</sequence>
<gene>
    <name evidence="1" type="ORF">GA0074695_0373</name>
</gene>
<reference evidence="2" key="1">
    <citation type="submission" date="2016-06" db="EMBL/GenBank/DDBJ databases">
        <authorList>
            <person name="Varghese N."/>
            <person name="Submissions Spin"/>
        </authorList>
    </citation>
    <scope>NUCLEOTIDE SEQUENCE [LARGE SCALE GENOMIC DNA]</scope>
    <source>
        <strain evidence="2">DSM 43909</strain>
    </source>
</reference>
<accession>A0A1C4UCW3</accession>
<organism evidence="1 2">
    <name type="scientific">Micromonospora viridifaciens</name>
    <dbReference type="NCBI Taxonomy" id="1881"/>
    <lineage>
        <taxon>Bacteria</taxon>
        <taxon>Bacillati</taxon>
        <taxon>Actinomycetota</taxon>
        <taxon>Actinomycetes</taxon>
        <taxon>Micromonosporales</taxon>
        <taxon>Micromonosporaceae</taxon>
        <taxon>Micromonospora</taxon>
    </lineage>
</organism>
<dbReference type="EMBL" id="LT607411">
    <property type="protein sequence ID" value="SCE69489.1"/>
    <property type="molecule type" value="Genomic_DNA"/>
</dbReference>
<dbReference type="OrthoDB" id="5195799at2"/>
<dbReference type="Proteomes" id="UP000198242">
    <property type="component" value="Chromosome I"/>
</dbReference>
<evidence type="ECO:0008006" key="3">
    <source>
        <dbReference type="Google" id="ProtNLM"/>
    </source>
</evidence>